<keyword evidence="7" id="KW-0997">Cell inner membrane</keyword>
<evidence type="ECO:0000313" key="9">
    <source>
        <dbReference type="EMBL" id="PHP65435.1"/>
    </source>
</evidence>
<gene>
    <name evidence="9" type="ORF">CSC94_18925</name>
</gene>
<dbReference type="Pfam" id="PF04290">
    <property type="entry name" value="DctQ"/>
    <property type="match status" value="1"/>
</dbReference>
<evidence type="ECO:0000313" key="10">
    <source>
        <dbReference type="Proteomes" id="UP000221168"/>
    </source>
</evidence>
<comment type="subunit">
    <text evidence="7">The complex comprises the extracytoplasmic solute receptor protein and the two transmembrane proteins.</text>
</comment>
<comment type="similarity">
    <text evidence="7">Belongs to the TRAP transporter small permease family.</text>
</comment>
<dbReference type="GO" id="GO:0022857">
    <property type="term" value="F:transmembrane transporter activity"/>
    <property type="evidence" value="ECO:0007669"/>
    <property type="project" value="UniProtKB-UniRule"/>
</dbReference>
<organism evidence="9 10">
    <name type="scientific">Zhengella mangrovi</name>
    <dbReference type="NCBI Taxonomy" id="1982044"/>
    <lineage>
        <taxon>Bacteria</taxon>
        <taxon>Pseudomonadati</taxon>
        <taxon>Pseudomonadota</taxon>
        <taxon>Alphaproteobacteria</taxon>
        <taxon>Hyphomicrobiales</taxon>
        <taxon>Notoacmeibacteraceae</taxon>
        <taxon>Zhengella</taxon>
    </lineage>
</organism>
<keyword evidence="6 7" id="KW-0472">Membrane</keyword>
<evidence type="ECO:0000256" key="1">
    <source>
        <dbReference type="ARBA" id="ARBA00004651"/>
    </source>
</evidence>
<comment type="subcellular location">
    <subcellularLocation>
        <location evidence="7">Cell inner membrane</location>
        <topology evidence="7">Multi-pass membrane protein</topology>
    </subcellularLocation>
    <subcellularLocation>
        <location evidence="1">Cell membrane</location>
        <topology evidence="1">Multi-pass membrane protein</topology>
    </subcellularLocation>
</comment>
<keyword evidence="5 7" id="KW-1133">Transmembrane helix</keyword>
<comment type="function">
    <text evidence="7">Part of the tripartite ATP-independent periplasmic (TRAP) transport system.</text>
</comment>
<name>A0A2G1QIT9_9HYPH</name>
<proteinExistence type="inferred from homology"/>
<dbReference type="AlphaFoldDB" id="A0A2G1QIT9"/>
<sequence>MRNWRSGRHSCRPRRKPSSMILAMRPKPSGMRFKRPRPPAAEAKTMLRAILKGLASTESAVATVAYAIVAALLIVDVVGRELFSTAFLGMQQIAVYGAIIAGFLGLTLATSDNSHLRPGFLDFLSGPRLDPHVARLGDAVSALFYFAATIVCWNFVQVSMESGDKAPVLYFLLWPLQLVIPYAFASAGLKHAIFCADPSLKQLNSDRTH</sequence>
<reference evidence="9 10" key="1">
    <citation type="submission" date="2017-10" db="EMBL/GenBank/DDBJ databases">
        <title>Sedimentibacterium mangrovi gen. nov., sp. nov., a novel member of family Phyllobacteriacea isolated from mangrove sediment.</title>
        <authorList>
            <person name="Liao H."/>
            <person name="Tian Y."/>
        </authorList>
    </citation>
    <scope>NUCLEOTIDE SEQUENCE [LARGE SCALE GENOMIC DNA]</scope>
    <source>
        <strain evidence="9 10">X9-2-2</strain>
    </source>
</reference>
<keyword evidence="3" id="KW-1003">Cell membrane</keyword>
<feature type="transmembrane region" description="Helical" evidence="7">
    <location>
        <begin position="136"/>
        <end position="156"/>
    </location>
</feature>
<evidence type="ECO:0000256" key="3">
    <source>
        <dbReference type="ARBA" id="ARBA00022475"/>
    </source>
</evidence>
<evidence type="ECO:0000256" key="7">
    <source>
        <dbReference type="RuleBase" id="RU369079"/>
    </source>
</evidence>
<evidence type="ECO:0000259" key="8">
    <source>
        <dbReference type="Pfam" id="PF04290"/>
    </source>
</evidence>
<protein>
    <recommendedName>
        <fullName evidence="7">TRAP transporter small permease protein</fullName>
    </recommendedName>
</protein>
<evidence type="ECO:0000256" key="4">
    <source>
        <dbReference type="ARBA" id="ARBA00022692"/>
    </source>
</evidence>
<evidence type="ECO:0000256" key="5">
    <source>
        <dbReference type="ARBA" id="ARBA00022989"/>
    </source>
</evidence>
<keyword evidence="4 7" id="KW-0812">Transmembrane</keyword>
<feature type="domain" description="Tripartite ATP-independent periplasmic transporters DctQ component" evidence="8">
    <location>
        <begin position="70"/>
        <end position="189"/>
    </location>
</feature>
<accession>A0A2G1QIT9</accession>
<feature type="transmembrane region" description="Helical" evidence="7">
    <location>
        <begin position="89"/>
        <end position="109"/>
    </location>
</feature>
<evidence type="ECO:0000256" key="6">
    <source>
        <dbReference type="ARBA" id="ARBA00023136"/>
    </source>
</evidence>
<keyword evidence="10" id="KW-1185">Reference proteome</keyword>
<dbReference type="InterPro" id="IPR055348">
    <property type="entry name" value="DctQ"/>
</dbReference>
<comment type="caution">
    <text evidence="9">The sequence shown here is derived from an EMBL/GenBank/DDBJ whole genome shotgun (WGS) entry which is preliminary data.</text>
</comment>
<dbReference type="OrthoDB" id="7843639at2"/>
<dbReference type="EMBL" id="PDVP01000015">
    <property type="protein sequence ID" value="PHP65435.1"/>
    <property type="molecule type" value="Genomic_DNA"/>
</dbReference>
<comment type="caution">
    <text evidence="7">Lacks conserved residue(s) required for the propagation of feature annotation.</text>
</comment>
<dbReference type="Proteomes" id="UP000221168">
    <property type="component" value="Unassembled WGS sequence"/>
</dbReference>
<evidence type="ECO:0000256" key="2">
    <source>
        <dbReference type="ARBA" id="ARBA00022448"/>
    </source>
</evidence>
<feature type="transmembrane region" description="Helical" evidence="7">
    <location>
        <begin position="168"/>
        <end position="185"/>
    </location>
</feature>
<dbReference type="GO" id="GO:0005886">
    <property type="term" value="C:plasma membrane"/>
    <property type="evidence" value="ECO:0007669"/>
    <property type="project" value="UniProtKB-SubCell"/>
</dbReference>
<keyword evidence="2 7" id="KW-0813">Transport</keyword>